<dbReference type="STRING" id="314260.PB2503_11554"/>
<feature type="transmembrane region" description="Helical" evidence="9">
    <location>
        <begin position="78"/>
        <end position="97"/>
    </location>
</feature>
<name>E0TCX3_PARBH</name>
<dbReference type="GO" id="GO:0005345">
    <property type="term" value="F:purine nucleobase transmembrane transporter activity"/>
    <property type="evidence" value="ECO:0007669"/>
    <property type="project" value="TreeGrafter"/>
</dbReference>
<evidence type="ECO:0000256" key="1">
    <source>
        <dbReference type="ARBA" id="ARBA00004651"/>
    </source>
</evidence>
<reference evidence="10 11" key="2">
    <citation type="journal article" date="2011" name="J. Bacteriol.">
        <title>Complete genome sequence of strain HTCC2503T of Parvularcula bermudensis, the type species of the order "Parvularculales" in the class Alphaproteobacteria.</title>
        <authorList>
            <person name="Oh H.M."/>
            <person name="Kang I."/>
            <person name="Vergin K.L."/>
            <person name="Kang D."/>
            <person name="Rhee K.H."/>
            <person name="Giovannoni S.J."/>
            <person name="Cho J.C."/>
        </authorList>
    </citation>
    <scope>NUCLEOTIDE SEQUENCE [LARGE SCALE GENOMIC DNA]</scope>
    <source>
        <strain evidence="11">ATCC BAA-594 / HTCC2503 / KCTC 12087</strain>
    </source>
</reference>
<dbReference type="InterPro" id="IPR045018">
    <property type="entry name" value="Azg-like"/>
</dbReference>
<feature type="transmembrane region" description="Helical" evidence="9">
    <location>
        <begin position="51"/>
        <end position="71"/>
    </location>
</feature>
<keyword evidence="4 8" id="KW-1003">Cell membrane</keyword>
<feature type="transmembrane region" description="Helical" evidence="9">
    <location>
        <begin position="103"/>
        <end position="123"/>
    </location>
</feature>
<sequence length="432" mass="44310">MIERLFGLEAQGTTVSREIIAGVTTFLAMAYIIVVNPLILSEAGMDSGAVFVATCLAAAIGTAIMGVLANYPIALAPGMGLNAFFTYGVVLGLGIPWEVALGAVFFSGVIFIALTLLPIREWIINAIPLELKQAITAGLGLFLIIIGLSSVGMIADHPVTLVTLGNLAEPTLWLAAFGFLIIGVLEALKVPGGIILGIGATTLAGVILGISPVPGVVAPPPSIAPTLFALDLQQAFNLALVSVVISFLFVDLFDTAGTLVGVAQRAGLLDENGKLPRLRLALFADSTATLIGSLLGTSSTTSYVESAAGVRAGGRTGLTALTVALLFLLALFFAPLAGAVQSYATGPALVFVGCVMVRGLTEVDWDDVTSFVPAVVTAVAMPLTYSIATGIGLGFITYAVLKLLTGRIAQATPGVLILALLFLVKFALIDAA</sequence>
<dbReference type="InterPro" id="IPR006043">
    <property type="entry name" value="NCS2"/>
</dbReference>
<organism evidence="10 11">
    <name type="scientific">Parvularcula bermudensis (strain ATCC BAA-594 / HTCC2503 / KCTC 12087)</name>
    <dbReference type="NCBI Taxonomy" id="314260"/>
    <lineage>
        <taxon>Bacteria</taxon>
        <taxon>Pseudomonadati</taxon>
        <taxon>Pseudomonadota</taxon>
        <taxon>Alphaproteobacteria</taxon>
        <taxon>Parvularculales</taxon>
        <taxon>Parvularculaceae</taxon>
        <taxon>Parvularcula</taxon>
    </lineage>
</organism>
<comment type="subcellular location">
    <subcellularLocation>
        <location evidence="1 8">Cell membrane</location>
        <topology evidence="1 8">Multi-pass membrane protein</topology>
    </subcellularLocation>
</comment>
<evidence type="ECO:0000256" key="9">
    <source>
        <dbReference type="SAM" id="Phobius"/>
    </source>
</evidence>
<dbReference type="RefSeq" id="WP_013301330.1">
    <property type="nucleotide sequence ID" value="NC_014414.1"/>
</dbReference>
<dbReference type="InterPro" id="IPR026033">
    <property type="entry name" value="Azg-like_bact_archaea"/>
</dbReference>
<dbReference type="KEGG" id="pbr:PB2503_11554"/>
<feature type="transmembrane region" description="Helical" evidence="9">
    <location>
        <begin position="135"/>
        <end position="155"/>
    </location>
</feature>
<dbReference type="Proteomes" id="UP000001302">
    <property type="component" value="Chromosome"/>
</dbReference>
<dbReference type="PANTHER" id="PTHR43337:SF1">
    <property type="entry name" value="XANTHINE_URACIL PERMEASE C887.17-RELATED"/>
    <property type="match status" value="1"/>
</dbReference>
<accession>E0TCX3</accession>
<feature type="transmembrane region" description="Helical" evidence="9">
    <location>
        <begin position="343"/>
        <end position="360"/>
    </location>
</feature>
<keyword evidence="7 8" id="KW-0472">Membrane</keyword>
<feature type="transmembrane region" description="Helical" evidence="9">
    <location>
        <begin position="238"/>
        <end position="260"/>
    </location>
</feature>
<evidence type="ECO:0000313" key="10">
    <source>
        <dbReference type="EMBL" id="ADM10356.1"/>
    </source>
</evidence>
<dbReference type="HOGENOM" id="CLU_024508_0_1_5"/>
<dbReference type="PANTHER" id="PTHR43337">
    <property type="entry name" value="XANTHINE/URACIL PERMEASE C887.17-RELATED"/>
    <property type="match status" value="1"/>
</dbReference>
<evidence type="ECO:0000256" key="2">
    <source>
        <dbReference type="ARBA" id="ARBA00005697"/>
    </source>
</evidence>
<evidence type="ECO:0000256" key="7">
    <source>
        <dbReference type="ARBA" id="ARBA00023136"/>
    </source>
</evidence>
<dbReference type="AlphaFoldDB" id="E0TCX3"/>
<keyword evidence="11" id="KW-1185">Reference proteome</keyword>
<evidence type="ECO:0000256" key="8">
    <source>
        <dbReference type="PIRNR" id="PIRNR005353"/>
    </source>
</evidence>
<evidence type="ECO:0000313" key="11">
    <source>
        <dbReference type="Proteomes" id="UP000001302"/>
    </source>
</evidence>
<feature type="transmembrane region" description="Helical" evidence="9">
    <location>
        <begin position="170"/>
        <end position="188"/>
    </location>
</feature>
<feature type="transmembrane region" description="Helical" evidence="9">
    <location>
        <begin position="195"/>
        <end position="218"/>
    </location>
</feature>
<feature type="transmembrane region" description="Helical" evidence="9">
    <location>
        <begin position="20"/>
        <end position="39"/>
    </location>
</feature>
<keyword evidence="6 8" id="KW-1133">Transmembrane helix</keyword>
<gene>
    <name evidence="10" type="ordered locus">PB2503_11554</name>
</gene>
<feature type="transmembrane region" description="Helical" evidence="9">
    <location>
        <begin position="380"/>
        <end position="401"/>
    </location>
</feature>
<feature type="transmembrane region" description="Helical" evidence="9">
    <location>
        <begin position="318"/>
        <end position="336"/>
    </location>
</feature>
<dbReference type="OrthoDB" id="9808458at2"/>
<proteinExistence type="inferred from homology"/>
<keyword evidence="3 8" id="KW-0813">Transport</keyword>
<evidence type="ECO:0000256" key="6">
    <source>
        <dbReference type="ARBA" id="ARBA00022989"/>
    </source>
</evidence>
<dbReference type="GO" id="GO:0005886">
    <property type="term" value="C:plasma membrane"/>
    <property type="evidence" value="ECO:0007669"/>
    <property type="project" value="UniProtKB-SubCell"/>
</dbReference>
<dbReference type="EMBL" id="CP002156">
    <property type="protein sequence ID" value="ADM10356.1"/>
    <property type="molecule type" value="Genomic_DNA"/>
</dbReference>
<dbReference type="PIRSF" id="PIRSF005353">
    <property type="entry name" value="PbuG"/>
    <property type="match status" value="1"/>
</dbReference>
<dbReference type="eggNOG" id="COG2252">
    <property type="taxonomic scope" value="Bacteria"/>
</dbReference>
<keyword evidence="5 8" id="KW-0812">Transmembrane</keyword>
<protein>
    <submittedName>
        <fullName evidence="10">Putative membrane permease protein</fullName>
    </submittedName>
</protein>
<comment type="similarity">
    <text evidence="2 8">Belongs to the nucleobase:cation symporter-2 (NCS2) (TC 2.A.40) family. Azg-like subfamily.</text>
</comment>
<reference evidence="11" key="1">
    <citation type="submission" date="2010-08" db="EMBL/GenBank/DDBJ databases">
        <title>Genome sequence of Parvularcula bermudensis HTCC2503.</title>
        <authorList>
            <person name="Kang D.-M."/>
            <person name="Oh H.-M."/>
            <person name="Cho J.-C."/>
        </authorList>
    </citation>
    <scope>NUCLEOTIDE SEQUENCE [LARGE SCALE GENOMIC DNA]</scope>
    <source>
        <strain evidence="11">ATCC BAA-594 / HTCC2503 / KCTC 12087</strain>
    </source>
</reference>
<feature type="transmembrane region" description="Helical" evidence="9">
    <location>
        <begin position="408"/>
        <end position="429"/>
    </location>
</feature>
<evidence type="ECO:0000256" key="5">
    <source>
        <dbReference type="ARBA" id="ARBA00022692"/>
    </source>
</evidence>
<dbReference type="Pfam" id="PF00860">
    <property type="entry name" value="Xan_ur_permease"/>
    <property type="match status" value="1"/>
</dbReference>
<evidence type="ECO:0000256" key="4">
    <source>
        <dbReference type="ARBA" id="ARBA00022475"/>
    </source>
</evidence>
<evidence type="ECO:0000256" key="3">
    <source>
        <dbReference type="ARBA" id="ARBA00022448"/>
    </source>
</evidence>